<keyword evidence="3" id="KW-1185">Reference proteome</keyword>
<organism evidence="2 3">
    <name type="scientific">Abeliophyllum distichum</name>
    <dbReference type="NCBI Taxonomy" id="126358"/>
    <lineage>
        <taxon>Eukaryota</taxon>
        <taxon>Viridiplantae</taxon>
        <taxon>Streptophyta</taxon>
        <taxon>Embryophyta</taxon>
        <taxon>Tracheophyta</taxon>
        <taxon>Spermatophyta</taxon>
        <taxon>Magnoliopsida</taxon>
        <taxon>eudicotyledons</taxon>
        <taxon>Gunneridae</taxon>
        <taxon>Pentapetalae</taxon>
        <taxon>asterids</taxon>
        <taxon>lamiids</taxon>
        <taxon>Lamiales</taxon>
        <taxon>Oleaceae</taxon>
        <taxon>Forsythieae</taxon>
        <taxon>Abeliophyllum</taxon>
    </lineage>
</organism>
<dbReference type="AlphaFoldDB" id="A0ABD1U1B7"/>
<evidence type="ECO:0000256" key="1">
    <source>
        <dbReference type="SAM" id="MobiDB-lite"/>
    </source>
</evidence>
<reference evidence="3" key="1">
    <citation type="submission" date="2024-07" db="EMBL/GenBank/DDBJ databases">
        <title>Two chromosome-level genome assemblies of Korean endemic species Abeliophyllum distichum and Forsythia ovata (Oleaceae).</title>
        <authorList>
            <person name="Jang H."/>
        </authorList>
    </citation>
    <scope>NUCLEOTIDE SEQUENCE [LARGE SCALE GENOMIC DNA]</scope>
</reference>
<dbReference type="EMBL" id="JBFOLK010000004">
    <property type="protein sequence ID" value="KAL2518420.1"/>
    <property type="molecule type" value="Genomic_DNA"/>
</dbReference>
<feature type="region of interest" description="Disordered" evidence="1">
    <location>
        <begin position="1"/>
        <end position="55"/>
    </location>
</feature>
<evidence type="ECO:0000313" key="2">
    <source>
        <dbReference type="EMBL" id="KAL2518420.1"/>
    </source>
</evidence>
<comment type="caution">
    <text evidence="2">The sequence shown here is derived from an EMBL/GenBank/DDBJ whole genome shotgun (WGS) entry which is preliminary data.</text>
</comment>
<name>A0ABD1U1B7_9LAMI</name>
<evidence type="ECO:0000313" key="3">
    <source>
        <dbReference type="Proteomes" id="UP001604336"/>
    </source>
</evidence>
<accession>A0ABD1U1B7</accession>
<proteinExistence type="predicted"/>
<protein>
    <submittedName>
        <fullName evidence="2">Uncharacterized protein</fullName>
    </submittedName>
</protein>
<dbReference type="Proteomes" id="UP001604336">
    <property type="component" value="Unassembled WGS sequence"/>
</dbReference>
<gene>
    <name evidence="2" type="ORF">Adt_14667</name>
</gene>
<sequence length="123" mass="13661">MKIVKENGQWVAKSKGFDDESGPSTLPFEGGEDMDDDNNDHPSRPRSKRPLSSTFGFTEDHFNLLNGRIDSLTSSVEGLHHTADDLRHTMGTLQQSMDGMTSFLQALHSRLDAMIPPLHPPET</sequence>